<protein>
    <submittedName>
        <fullName evidence="2">DUF2306 domain-containing protein</fullName>
    </submittedName>
</protein>
<sequence>MKTLIITLLTTHIATGIIALLVGLIPMFSKKGSRLHNRAGLVYVYCMITVAITALLLCALQPFKMMRLFLTGIAVFSFYLSVTGWRATKQKRSGPTNFDRILTYVTLAVSISMIGFGLYLITQSSNSFFPTLFTFFGALTGLFARQDIRQFSHPTEDMHWFFQHFTRMGGSYIATFTAALVTNAGRIIPGNAPIWTHTVAWIAPAVLGGLMIRKTVRYYKQKFAATKSASA</sequence>
<proteinExistence type="predicted"/>
<keyword evidence="3" id="KW-1185">Reference proteome</keyword>
<dbReference type="Proteomes" id="UP000477386">
    <property type="component" value="Unassembled WGS sequence"/>
</dbReference>
<feature type="transmembrane region" description="Helical" evidence="1">
    <location>
        <begin position="101"/>
        <end position="121"/>
    </location>
</feature>
<feature type="transmembrane region" description="Helical" evidence="1">
    <location>
        <begin position="127"/>
        <end position="144"/>
    </location>
</feature>
<organism evidence="2 3">
    <name type="scientific">Spirosoma agri</name>
    <dbReference type="NCBI Taxonomy" id="1987381"/>
    <lineage>
        <taxon>Bacteria</taxon>
        <taxon>Pseudomonadati</taxon>
        <taxon>Bacteroidota</taxon>
        <taxon>Cytophagia</taxon>
        <taxon>Cytophagales</taxon>
        <taxon>Cytophagaceae</taxon>
        <taxon>Spirosoma</taxon>
    </lineage>
</organism>
<keyword evidence="1" id="KW-0472">Membrane</keyword>
<feature type="transmembrane region" description="Helical" evidence="1">
    <location>
        <begin position="194"/>
        <end position="212"/>
    </location>
</feature>
<feature type="transmembrane region" description="Helical" evidence="1">
    <location>
        <begin position="40"/>
        <end position="63"/>
    </location>
</feature>
<dbReference type="RefSeq" id="WP_164034847.1">
    <property type="nucleotide sequence ID" value="NZ_JAAGNZ010000001.1"/>
</dbReference>
<dbReference type="EMBL" id="JAAGNZ010000001">
    <property type="protein sequence ID" value="NEU65522.1"/>
    <property type="molecule type" value="Genomic_DNA"/>
</dbReference>
<comment type="caution">
    <text evidence="2">The sequence shown here is derived from an EMBL/GenBank/DDBJ whole genome shotgun (WGS) entry which is preliminary data.</text>
</comment>
<evidence type="ECO:0000313" key="2">
    <source>
        <dbReference type="EMBL" id="NEU65522.1"/>
    </source>
</evidence>
<accession>A0A6M0ICX3</accession>
<dbReference type="AlphaFoldDB" id="A0A6M0ICX3"/>
<feature type="transmembrane region" description="Helical" evidence="1">
    <location>
        <begin position="165"/>
        <end position="188"/>
    </location>
</feature>
<name>A0A6M0ICX3_9BACT</name>
<reference evidence="2 3" key="1">
    <citation type="submission" date="2020-02" db="EMBL/GenBank/DDBJ databases">
        <title>Draft genome sequence of two Spirosoma agri KCTC 52727 and Spirosoma terrae KCTC 52035.</title>
        <authorList>
            <person name="Rojas J."/>
            <person name="Ambika Manirajan B."/>
            <person name="Ratering S."/>
            <person name="Suarez C."/>
            <person name="Schnell S."/>
        </authorList>
    </citation>
    <scope>NUCLEOTIDE SEQUENCE [LARGE SCALE GENOMIC DNA]</scope>
    <source>
        <strain evidence="2 3">KCTC 52727</strain>
    </source>
</reference>
<feature type="transmembrane region" description="Helical" evidence="1">
    <location>
        <begin position="69"/>
        <end position="89"/>
    </location>
</feature>
<evidence type="ECO:0000313" key="3">
    <source>
        <dbReference type="Proteomes" id="UP000477386"/>
    </source>
</evidence>
<keyword evidence="1" id="KW-1133">Transmembrane helix</keyword>
<gene>
    <name evidence="2" type="ORF">GK091_01415</name>
</gene>
<keyword evidence="1" id="KW-0812">Transmembrane</keyword>
<evidence type="ECO:0000256" key="1">
    <source>
        <dbReference type="SAM" id="Phobius"/>
    </source>
</evidence>
<feature type="transmembrane region" description="Helical" evidence="1">
    <location>
        <begin position="6"/>
        <end position="28"/>
    </location>
</feature>